<dbReference type="GO" id="GO:0019867">
    <property type="term" value="C:outer membrane"/>
    <property type="evidence" value="ECO:0007669"/>
    <property type="project" value="InterPro"/>
</dbReference>
<reference evidence="2 3" key="1">
    <citation type="submission" date="2016-03" db="EMBL/GenBank/DDBJ databases">
        <title>Complete genome sequence of Pedobacter cryoconitis PAMC 27485.</title>
        <authorList>
            <person name="Lee J."/>
            <person name="Kim O.-S."/>
        </authorList>
    </citation>
    <scope>NUCLEOTIDE SEQUENCE [LARGE SCALE GENOMIC DNA]</scope>
    <source>
        <strain evidence="2 3">PAMC 27485</strain>
    </source>
</reference>
<evidence type="ECO:0000313" key="2">
    <source>
        <dbReference type="EMBL" id="AMP98784.1"/>
    </source>
</evidence>
<organism evidence="2 3">
    <name type="scientific">Pedobacter cryoconitis</name>
    <dbReference type="NCBI Taxonomy" id="188932"/>
    <lineage>
        <taxon>Bacteria</taxon>
        <taxon>Pseudomonadati</taxon>
        <taxon>Bacteroidota</taxon>
        <taxon>Sphingobacteriia</taxon>
        <taxon>Sphingobacteriales</taxon>
        <taxon>Sphingobacteriaceae</taxon>
        <taxon>Pedobacter</taxon>
    </lineage>
</organism>
<dbReference type="GO" id="GO:0055085">
    <property type="term" value="P:transmembrane transport"/>
    <property type="evidence" value="ECO:0007669"/>
    <property type="project" value="TreeGrafter"/>
</dbReference>
<evidence type="ECO:0000256" key="1">
    <source>
        <dbReference type="SAM" id="SignalP"/>
    </source>
</evidence>
<dbReference type="InterPro" id="IPR005618">
    <property type="entry name" value="OMPW"/>
</dbReference>
<dbReference type="PANTHER" id="PTHR36920">
    <property type="match status" value="1"/>
</dbReference>
<gene>
    <name evidence="2" type="ORF">AY601_1875</name>
</gene>
<keyword evidence="1" id="KW-0732">Signal</keyword>
<dbReference type="AlphaFoldDB" id="A0A127VBV0"/>
<evidence type="ECO:0000313" key="3">
    <source>
        <dbReference type="Proteomes" id="UP000071561"/>
    </source>
</evidence>
<feature type="signal peptide" evidence="1">
    <location>
        <begin position="1"/>
        <end position="19"/>
    </location>
</feature>
<dbReference type="RefSeq" id="WP_068399668.1">
    <property type="nucleotide sequence ID" value="NZ_CP014504.1"/>
</dbReference>
<name>A0A127VBV0_9SPHI</name>
<sequence length="211" mass="22804" precursor="true">MKKVWILALLVSVTLTSLAQQKGEWRVRLRGTVVAPEASATITTIGGSADISTTVIPELDFTYFLTRNFSANLILGTTRHQITATETALGNVNVGKVWLLPPTLTFLYHAPVAKGILPYIGAGVNYTIFYGAKNGPAIAHTDYKNKFAFAAQVGSDFDIGKNLFLNIDVKKIWLRTDATVTTISSVAGGATVIANTKIDPWLFSLGIGKRF</sequence>
<feature type="chain" id="PRO_5007280354" evidence="1">
    <location>
        <begin position="20"/>
        <end position="211"/>
    </location>
</feature>
<dbReference type="InterPro" id="IPR011250">
    <property type="entry name" value="OMP/PagP_B-barrel"/>
</dbReference>
<dbReference type="Proteomes" id="UP000071561">
    <property type="component" value="Chromosome"/>
</dbReference>
<dbReference type="Pfam" id="PF03922">
    <property type="entry name" value="OmpW"/>
    <property type="match status" value="1"/>
</dbReference>
<protein>
    <submittedName>
        <fullName evidence="2">OmpW family protein</fullName>
    </submittedName>
</protein>
<dbReference type="SUPFAM" id="SSF56925">
    <property type="entry name" value="OMPA-like"/>
    <property type="match status" value="1"/>
</dbReference>
<keyword evidence="3" id="KW-1185">Reference proteome</keyword>
<accession>A0A127VBV0</accession>
<dbReference type="PATRIC" id="fig|188932.3.peg.1961"/>
<dbReference type="EMBL" id="CP014504">
    <property type="protein sequence ID" value="AMP98784.1"/>
    <property type="molecule type" value="Genomic_DNA"/>
</dbReference>
<dbReference type="KEGG" id="pcm:AY601_1875"/>
<dbReference type="PANTHER" id="PTHR36920:SF1">
    <property type="entry name" value="OUTER MEMBRANE PROTEIN W"/>
    <property type="match status" value="1"/>
</dbReference>
<dbReference type="Gene3D" id="2.40.160.20">
    <property type="match status" value="1"/>
</dbReference>
<dbReference type="OrthoDB" id="9807574at2"/>
<proteinExistence type="predicted"/>